<dbReference type="Proteomes" id="UP001220324">
    <property type="component" value="Unassembled WGS sequence"/>
</dbReference>
<gene>
    <name evidence="1" type="ORF">N7494_011774</name>
</gene>
<evidence type="ECO:0000313" key="2">
    <source>
        <dbReference type="Proteomes" id="UP001220324"/>
    </source>
</evidence>
<dbReference type="AlphaFoldDB" id="A0AAD6GB03"/>
<keyword evidence="2" id="KW-1185">Reference proteome</keyword>
<accession>A0AAD6GB03</accession>
<evidence type="ECO:0000313" key="1">
    <source>
        <dbReference type="EMBL" id="KAJ5525124.1"/>
    </source>
</evidence>
<organism evidence="1 2">
    <name type="scientific">Penicillium frequentans</name>
    <dbReference type="NCBI Taxonomy" id="3151616"/>
    <lineage>
        <taxon>Eukaryota</taxon>
        <taxon>Fungi</taxon>
        <taxon>Dikarya</taxon>
        <taxon>Ascomycota</taxon>
        <taxon>Pezizomycotina</taxon>
        <taxon>Eurotiomycetes</taxon>
        <taxon>Eurotiomycetidae</taxon>
        <taxon>Eurotiales</taxon>
        <taxon>Aspergillaceae</taxon>
        <taxon>Penicillium</taxon>
    </lineage>
</organism>
<sequence>MDHEVLLLKPDDEPIKFLYYNPTTKEETPTSLESVRDENSPHTFVFQDPSTLQHVFINEHGLIEDTKKLRICIIYPLSDVNLTPGEKNGDSGPNIAELMAEWRDAFKAMPTNHWIKHIVFDMICGQKIVIKHLVGVLRQEKSVLKEKAGGSLLCTIQGYNDDDAMWV</sequence>
<reference evidence="1 2" key="1">
    <citation type="journal article" date="2023" name="IMA Fungus">
        <title>Comparative genomic study of the Penicillium genus elucidates a diverse pangenome and 15 lateral gene transfer events.</title>
        <authorList>
            <person name="Petersen C."/>
            <person name="Sorensen T."/>
            <person name="Nielsen M.R."/>
            <person name="Sondergaard T.E."/>
            <person name="Sorensen J.L."/>
            <person name="Fitzpatrick D.A."/>
            <person name="Frisvad J.C."/>
            <person name="Nielsen K.L."/>
        </authorList>
    </citation>
    <scope>NUCLEOTIDE SEQUENCE [LARGE SCALE GENOMIC DNA]</scope>
    <source>
        <strain evidence="1 2">IBT 35679</strain>
    </source>
</reference>
<name>A0AAD6GB03_9EURO</name>
<comment type="caution">
    <text evidence="1">The sequence shown here is derived from an EMBL/GenBank/DDBJ whole genome shotgun (WGS) entry which is preliminary data.</text>
</comment>
<dbReference type="EMBL" id="JAQIZZ010000008">
    <property type="protein sequence ID" value="KAJ5525124.1"/>
    <property type="molecule type" value="Genomic_DNA"/>
</dbReference>
<protein>
    <submittedName>
        <fullName evidence="1">Uncharacterized protein</fullName>
    </submittedName>
</protein>
<proteinExistence type="predicted"/>